<sequence>MTEAFQRPVDGMTGFRAAHEPGWRRLADIVALAERKSVKALPDEDLMALPLLYRELLSSLSVAREASLDRSLIGWLEQLAARSYLLIYGVRTGIMARLGEFFARDLPRSVRALWREIAVAALLLAVGTLAGWLLVAQDPGWYQRLMPADLGGGRSFSSSKAELEAVLGGHDRGLLAFSTMLFTHNSKVAILCFALGFLLGIPTILMLVMQGVTTGALFALYASHGLTLELLAWIMIHGTTEILAILLAGGAGIRIGLAALFPGERSRMDSIRAAGRTGGTVMAGVVLMLLLAGVIEGVGRQTITDMGARLIIGGTLLALWLGYFTFGGRSDGAR</sequence>
<feature type="transmembrane region" description="Helical" evidence="1">
    <location>
        <begin position="188"/>
        <end position="209"/>
    </location>
</feature>
<protein>
    <submittedName>
        <fullName evidence="2">Stage II sporulation protein M</fullName>
    </submittedName>
</protein>
<dbReference type="PANTHER" id="PTHR35337">
    <property type="entry name" value="SLR1478 PROTEIN"/>
    <property type="match status" value="1"/>
</dbReference>
<feature type="transmembrane region" description="Helical" evidence="1">
    <location>
        <begin position="307"/>
        <end position="326"/>
    </location>
</feature>
<feature type="transmembrane region" description="Helical" evidence="1">
    <location>
        <begin position="216"/>
        <end position="236"/>
    </location>
</feature>
<evidence type="ECO:0000256" key="1">
    <source>
        <dbReference type="SAM" id="Phobius"/>
    </source>
</evidence>
<feature type="transmembrane region" description="Helical" evidence="1">
    <location>
        <begin position="273"/>
        <end position="295"/>
    </location>
</feature>
<dbReference type="EMBL" id="VFSU01000011">
    <property type="protein sequence ID" value="TPE63937.1"/>
    <property type="molecule type" value="Genomic_DNA"/>
</dbReference>
<keyword evidence="1" id="KW-0812">Transmembrane</keyword>
<dbReference type="Pfam" id="PF01944">
    <property type="entry name" value="SpoIIM"/>
    <property type="match status" value="1"/>
</dbReference>
<keyword evidence="1" id="KW-1133">Transmembrane helix</keyword>
<dbReference type="Proteomes" id="UP000319897">
    <property type="component" value="Unassembled WGS sequence"/>
</dbReference>
<evidence type="ECO:0000313" key="3">
    <source>
        <dbReference type="Proteomes" id="UP000319897"/>
    </source>
</evidence>
<feature type="transmembrane region" description="Helical" evidence="1">
    <location>
        <begin position="117"/>
        <end position="135"/>
    </location>
</feature>
<organism evidence="2 3">
    <name type="scientific">Sandaracinobacter neustonicus</name>
    <dbReference type="NCBI Taxonomy" id="1715348"/>
    <lineage>
        <taxon>Bacteria</taxon>
        <taxon>Pseudomonadati</taxon>
        <taxon>Pseudomonadota</taxon>
        <taxon>Alphaproteobacteria</taxon>
        <taxon>Sphingomonadales</taxon>
        <taxon>Sphingosinicellaceae</taxon>
        <taxon>Sandaracinobacter</taxon>
    </lineage>
</organism>
<keyword evidence="1" id="KW-0472">Membrane</keyword>
<evidence type="ECO:0000313" key="2">
    <source>
        <dbReference type="EMBL" id="TPE63937.1"/>
    </source>
</evidence>
<reference evidence="2 3" key="1">
    <citation type="submission" date="2019-06" db="EMBL/GenBank/DDBJ databases">
        <authorList>
            <person name="Lee I."/>
            <person name="Jang G.I."/>
            <person name="Hwang C.Y."/>
        </authorList>
    </citation>
    <scope>NUCLEOTIDE SEQUENCE [LARGE SCALE GENOMIC DNA]</scope>
    <source>
        <strain evidence="2 3">PAMC 28131</strain>
    </source>
</reference>
<dbReference type="OrthoDB" id="7699993at2"/>
<comment type="caution">
    <text evidence="2">The sequence shown here is derived from an EMBL/GenBank/DDBJ whole genome shotgun (WGS) entry which is preliminary data.</text>
</comment>
<name>A0A501XV09_9SPHN</name>
<keyword evidence="3" id="KW-1185">Reference proteome</keyword>
<gene>
    <name evidence="2" type="ORF">FJQ54_03605</name>
</gene>
<dbReference type="RefSeq" id="WP_140926925.1">
    <property type="nucleotide sequence ID" value="NZ_VFSU01000011.1"/>
</dbReference>
<dbReference type="AlphaFoldDB" id="A0A501XV09"/>
<dbReference type="PANTHER" id="PTHR35337:SF1">
    <property type="entry name" value="SLR1478 PROTEIN"/>
    <property type="match status" value="1"/>
</dbReference>
<feature type="transmembrane region" description="Helical" evidence="1">
    <location>
        <begin position="242"/>
        <end position="261"/>
    </location>
</feature>
<accession>A0A501XV09</accession>
<dbReference type="InterPro" id="IPR002798">
    <property type="entry name" value="SpoIIM-like"/>
</dbReference>
<proteinExistence type="predicted"/>